<evidence type="ECO:0000259" key="17">
    <source>
        <dbReference type="PROSITE" id="PS50172"/>
    </source>
</evidence>
<evidence type="ECO:0000256" key="16">
    <source>
        <dbReference type="SAM" id="MobiDB-lite"/>
    </source>
</evidence>
<evidence type="ECO:0000256" key="1">
    <source>
        <dbReference type="ARBA" id="ARBA00001936"/>
    </source>
</evidence>
<dbReference type="AlphaFoldDB" id="A0A1V8T1Q1"/>
<dbReference type="Gene3D" id="3.30.460.10">
    <property type="entry name" value="Beta Polymerase, domain 2"/>
    <property type="match status" value="1"/>
</dbReference>
<dbReference type="Gene3D" id="3.40.50.10190">
    <property type="entry name" value="BRCT domain"/>
    <property type="match status" value="1"/>
</dbReference>
<dbReference type="SMART" id="SM00483">
    <property type="entry name" value="POLXc"/>
    <property type="match status" value="1"/>
</dbReference>
<feature type="domain" description="BRCT" evidence="17">
    <location>
        <begin position="77"/>
        <end position="173"/>
    </location>
</feature>
<dbReference type="Proteomes" id="UP000192596">
    <property type="component" value="Unassembled WGS sequence"/>
</dbReference>
<gene>
    <name evidence="18" type="ORF">B0A48_08158</name>
</gene>
<evidence type="ECO:0000256" key="3">
    <source>
        <dbReference type="ARBA" id="ARBA00008323"/>
    </source>
</evidence>
<dbReference type="SUPFAM" id="SSF81585">
    <property type="entry name" value="PsbU/PolX domain-like"/>
    <property type="match status" value="1"/>
</dbReference>
<evidence type="ECO:0000256" key="14">
    <source>
        <dbReference type="ARBA" id="ARBA00049244"/>
    </source>
</evidence>
<dbReference type="GO" id="GO:0046872">
    <property type="term" value="F:metal ion binding"/>
    <property type="evidence" value="ECO:0007669"/>
    <property type="project" value="UniProtKB-UniRule"/>
</dbReference>
<dbReference type="SUPFAM" id="SSF52113">
    <property type="entry name" value="BRCT domain"/>
    <property type="match status" value="1"/>
</dbReference>
<dbReference type="InterPro" id="IPR002008">
    <property type="entry name" value="DNA_pol_X_beta-like"/>
</dbReference>
<dbReference type="Pfam" id="PF14716">
    <property type="entry name" value="HHH_8"/>
    <property type="match status" value="1"/>
</dbReference>
<evidence type="ECO:0000256" key="2">
    <source>
        <dbReference type="ARBA" id="ARBA00004123"/>
    </source>
</evidence>
<dbReference type="Pfam" id="PF14791">
    <property type="entry name" value="DNA_pol_B_thumb"/>
    <property type="match status" value="1"/>
</dbReference>
<keyword evidence="13 15" id="KW-0539">Nucleus</keyword>
<comment type="function">
    <text evidence="15">DNA polymerase that functions in several pathways of DNA repair. Involved in base excision repair (BER) responsible for repair of lesions that give rise to abasic (AP) sites in DNA. Also contributes to DNA double-strand break repair by non-homologous end joining and homologous recombination. Has both template-dependent and template-independent (terminal transferase) DNA polymerase activities. Has also a 5'-deoxyribose-5-phosphate lyase (dRP lyase) activity.</text>
</comment>
<dbReference type="InterPro" id="IPR022312">
    <property type="entry name" value="DNA_pol_X"/>
</dbReference>
<dbReference type="PRINTS" id="PR00870">
    <property type="entry name" value="DNAPOLXBETA"/>
</dbReference>
<dbReference type="InterPro" id="IPR036420">
    <property type="entry name" value="BRCT_dom_sf"/>
</dbReference>
<dbReference type="FunCoup" id="A0A1V8T1Q1">
    <property type="interactions" value="489"/>
</dbReference>
<dbReference type="PANTHER" id="PTHR11276:SF28">
    <property type="entry name" value="DNA POLYMERASE LAMBDA"/>
    <property type="match status" value="1"/>
</dbReference>
<dbReference type="GO" id="GO:0003887">
    <property type="term" value="F:DNA-directed DNA polymerase activity"/>
    <property type="evidence" value="ECO:0007669"/>
    <property type="project" value="UniProtKB-UniRule"/>
</dbReference>
<dbReference type="InterPro" id="IPR029398">
    <property type="entry name" value="PolB_thumb"/>
</dbReference>
<evidence type="ECO:0000313" key="18">
    <source>
        <dbReference type="EMBL" id="OQO05138.1"/>
    </source>
</evidence>
<comment type="caution">
    <text evidence="18">The sequence shown here is derived from an EMBL/GenBank/DDBJ whole genome shotgun (WGS) entry which is preliminary data.</text>
</comment>
<keyword evidence="4" id="KW-0237">DNA synthesis</keyword>
<dbReference type="PANTHER" id="PTHR11276">
    <property type="entry name" value="DNA POLYMERASE TYPE-X FAMILY MEMBER"/>
    <property type="match status" value="1"/>
</dbReference>
<comment type="similarity">
    <text evidence="3 15">Belongs to the DNA polymerase type-X family.</text>
</comment>
<comment type="subcellular location">
    <subcellularLocation>
        <location evidence="2 15">Nucleus</location>
    </subcellularLocation>
</comment>
<dbReference type="EC" id="2.7.7.7" evidence="15"/>
<evidence type="ECO:0000256" key="15">
    <source>
        <dbReference type="RuleBase" id="RU366014"/>
    </source>
</evidence>
<protein>
    <recommendedName>
        <fullName evidence="15">DNA polymerase</fullName>
        <ecNumber evidence="15">2.7.7.7</ecNumber>
    </recommendedName>
</protein>
<feature type="region of interest" description="Disordered" evidence="16">
    <location>
        <begin position="28"/>
        <end position="71"/>
    </location>
</feature>
<name>A0A1V8T1Q1_9PEZI</name>
<dbReference type="Pfam" id="PF10391">
    <property type="entry name" value="DNA_pol_lambd_f"/>
    <property type="match status" value="1"/>
</dbReference>
<dbReference type="GO" id="GO:0016829">
    <property type="term" value="F:lyase activity"/>
    <property type="evidence" value="ECO:0007669"/>
    <property type="project" value="UniProtKB-KW"/>
</dbReference>
<dbReference type="InParanoid" id="A0A1V8T1Q1"/>
<dbReference type="Gene3D" id="3.30.210.10">
    <property type="entry name" value="DNA polymerase, thumb domain"/>
    <property type="match status" value="1"/>
</dbReference>
<accession>A0A1V8T1Q1</accession>
<dbReference type="OrthoDB" id="205514at2759"/>
<dbReference type="GO" id="GO:0005634">
    <property type="term" value="C:nucleus"/>
    <property type="evidence" value="ECO:0007669"/>
    <property type="project" value="UniProtKB-SubCell"/>
</dbReference>
<keyword evidence="8" id="KW-0479">Metal-binding</keyword>
<keyword evidence="6 15" id="KW-0548">Nucleotidyltransferase</keyword>
<dbReference type="PROSITE" id="PS50172">
    <property type="entry name" value="BRCT"/>
    <property type="match status" value="1"/>
</dbReference>
<evidence type="ECO:0000256" key="12">
    <source>
        <dbReference type="ARBA" id="ARBA00023239"/>
    </source>
</evidence>
<dbReference type="FunFam" id="1.10.150.20:FF:000010">
    <property type="entry name" value="DNA polymerase lambda"/>
    <property type="match status" value="1"/>
</dbReference>
<keyword evidence="9 15" id="KW-0227">DNA damage</keyword>
<comment type="cofactor">
    <cofactor evidence="1">
        <name>Mn(2+)</name>
        <dbReference type="ChEBI" id="CHEBI:29035"/>
    </cofactor>
</comment>
<evidence type="ECO:0000313" key="19">
    <source>
        <dbReference type="Proteomes" id="UP000192596"/>
    </source>
</evidence>
<dbReference type="InterPro" id="IPR002054">
    <property type="entry name" value="DNA-dir_DNA_pol_X"/>
</dbReference>
<evidence type="ECO:0000256" key="8">
    <source>
        <dbReference type="ARBA" id="ARBA00022723"/>
    </source>
</evidence>
<dbReference type="SUPFAM" id="SSF47802">
    <property type="entry name" value="DNA polymerase beta, N-terminal domain-like"/>
    <property type="match status" value="1"/>
</dbReference>
<keyword evidence="11 15" id="KW-0234">DNA repair</keyword>
<reference evidence="19" key="1">
    <citation type="submission" date="2017-03" db="EMBL/GenBank/DDBJ databases">
        <title>Genomes of endolithic fungi from Antarctica.</title>
        <authorList>
            <person name="Coleine C."/>
            <person name="Masonjones S."/>
            <person name="Stajich J.E."/>
        </authorList>
    </citation>
    <scope>NUCLEOTIDE SEQUENCE [LARGE SCALE GENOMIC DNA]</scope>
    <source>
        <strain evidence="19">CCFEE 5527</strain>
    </source>
</reference>
<evidence type="ECO:0000256" key="5">
    <source>
        <dbReference type="ARBA" id="ARBA00022679"/>
    </source>
</evidence>
<dbReference type="CDD" id="cd00141">
    <property type="entry name" value="NT_POLXc"/>
    <property type="match status" value="1"/>
</dbReference>
<dbReference type="InterPro" id="IPR010996">
    <property type="entry name" value="HHH_MUS81"/>
</dbReference>
<keyword evidence="5 15" id="KW-0808">Transferase</keyword>
<evidence type="ECO:0000256" key="13">
    <source>
        <dbReference type="ARBA" id="ARBA00023242"/>
    </source>
</evidence>
<dbReference type="PRINTS" id="PR00869">
    <property type="entry name" value="DNAPOLX"/>
</dbReference>
<evidence type="ECO:0000256" key="6">
    <source>
        <dbReference type="ARBA" id="ARBA00022695"/>
    </source>
</evidence>
<organism evidence="18 19">
    <name type="scientific">Cryoendolithus antarcticus</name>
    <dbReference type="NCBI Taxonomy" id="1507870"/>
    <lineage>
        <taxon>Eukaryota</taxon>
        <taxon>Fungi</taxon>
        <taxon>Dikarya</taxon>
        <taxon>Ascomycota</taxon>
        <taxon>Pezizomycotina</taxon>
        <taxon>Dothideomycetes</taxon>
        <taxon>Dothideomycetidae</taxon>
        <taxon>Cladosporiales</taxon>
        <taxon>Cladosporiaceae</taxon>
        <taxon>Cryoendolithus</taxon>
    </lineage>
</organism>
<dbReference type="InterPro" id="IPR001357">
    <property type="entry name" value="BRCT_dom"/>
</dbReference>
<evidence type="ECO:0000256" key="10">
    <source>
        <dbReference type="ARBA" id="ARBA00022932"/>
    </source>
</evidence>
<dbReference type="InterPro" id="IPR037160">
    <property type="entry name" value="DNA_Pol_thumb_sf"/>
</dbReference>
<dbReference type="InterPro" id="IPR018944">
    <property type="entry name" value="DNA_pol_lambd_fingers_domain"/>
</dbReference>
<dbReference type="InterPro" id="IPR027421">
    <property type="entry name" value="DNA_pol_lamdba_lyase_dom_sf"/>
</dbReference>
<dbReference type="Gene3D" id="1.10.150.110">
    <property type="entry name" value="DNA polymerase beta, N-terminal domain-like"/>
    <property type="match status" value="1"/>
</dbReference>
<evidence type="ECO:0000256" key="7">
    <source>
        <dbReference type="ARBA" id="ARBA00022705"/>
    </source>
</evidence>
<evidence type="ECO:0000256" key="11">
    <source>
        <dbReference type="ARBA" id="ARBA00023204"/>
    </source>
</evidence>
<proteinExistence type="inferred from homology"/>
<dbReference type="Pfam" id="PF14792">
    <property type="entry name" value="DNA_pol_B_palm"/>
    <property type="match status" value="1"/>
</dbReference>
<dbReference type="STRING" id="1507870.A0A1V8T1Q1"/>
<comment type="catalytic activity">
    <reaction evidence="14 15">
        <text>DNA(n) + a 2'-deoxyribonucleoside 5'-triphosphate = DNA(n+1) + diphosphate</text>
        <dbReference type="Rhea" id="RHEA:22508"/>
        <dbReference type="Rhea" id="RHEA-COMP:17339"/>
        <dbReference type="Rhea" id="RHEA-COMP:17340"/>
        <dbReference type="ChEBI" id="CHEBI:33019"/>
        <dbReference type="ChEBI" id="CHEBI:61560"/>
        <dbReference type="ChEBI" id="CHEBI:173112"/>
        <dbReference type="EC" id="2.7.7.7"/>
    </reaction>
</comment>
<evidence type="ECO:0000256" key="4">
    <source>
        <dbReference type="ARBA" id="ARBA00022634"/>
    </source>
</evidence>
<dbReference type="Gene3D" id="1.10.150.20">
    <property type="entry name" value="5' to 3' exonuclease, C-terminal subdomain"/>
    <property type="match status" value="1"/>
</dbReference>
<keyword evidence="12" id="KW-0456">Lyase</keyword>
<feature type="compositionally biased region" description="Low complexity" evidence="16">
    <location>
        <begin position="51"/>
        <end position="63"/>
    </location>
</feature>
<dbReference type="GO" id="GO:0003677">
    <property type="term" value="F:DNA binding"/>
    <property type="evidence" value="ECO:0007669"/>
    <property type="project" value="UniProtKB-UniRule"/>
</dbReference>
<evidence type="ECO:0000256" key="9">
    <source>
        <dbReference type="ARBA" id="ARBA00022763"/>
    </source>
</evidence>
<dbReference type="EMBL" id="NAJO01000020">
    <property type="protein sequence ID" value="OQO05138.1"/>
    <property type="molecule type" value="Genomic_DNA"/>
</dbReference>
<dbReference type="SUPFAM" id="SSF81301">
    <property type="entry name" value="Nucleotidyltransferase"/>
    <property type="match status" value="1"/>
</dbReference>
<dbReference type="InterPro" id="IPR028207">
    <property type="entry name" value="DNA_pol_B_palm_palm"/>
</dbReference>
<dbReference type="GO" id="GO:0006303">
    <property type="term" value="P:double-strand break repair via nonhomologous end joining"/>
    <property type="evidence" value="ECO:0007669"/>
    <property type="project" value="TreeGrafter"/>
</dbReference>
<sequence>MATLKDDERLREKRAFYDSFRLLQDENDEVPDRGLQASRTALRGKKTAEQVSVAPTASATPTTGKRKRDGRSAVLPLDQQIFRGLHFYFFPNNDKNPAQRMRITKAIDYGALWVKDFDNTVTHILVDRLMDYAMLIKFLNIKTLPSSLVLVTEKWQSDCIAWKALLEPAQEHFKVSGAPTTSEKAVEAIVHAQAPTLATESDKSLELKPAAHKGGEKSDSPNASTKAILQQMADYYGQVGDEWRVRAYRKAIATLRNLNHKVSTKEEALALPNVGDLDSACAEPRDQVLQTFMQIYGVGFVQASQWVREGYTTIDELDKKAKLTPNQGIGIDHYEDFLIRKPRTEVEQHGAIVRKTLQSVNKDFVVTIGGSFRRGAATSGDIDCIVTHPHRDIKYISSTMVDKLVPHLTKSGFLTAALAVTSKDDGTKWHGASCLPGSKIWRRIDFMLVPPEQLGAAMIAFTDNDIFNRSLRLLASNKGMRLNQRGLYKGVMRGKGREKLSDGELVEGRDEKEIFEVLGVTWRPPEHRAV</sequence>
<keyword evidence="19" id="KW-1185">Reference proteome</keyword>
<keyword evidence="7" id="KW-0235">DNA replication</keyword>
<keyword evidence="10 15" id="KW-0239">DNA-directed DNA polymerase</keyword>
<dbReference type="InterPro" id="IPR043519">
    <property type="entry name" value="NT_sf"/>
</dbReference>